<dbReference type="EMBL" id="AHHH01000059">
    <property type="protein sequence ID" value="ESU43098.1"/>
    <property type="molecule type" value="Genomic_DNA"/>
</dbReference>
<evidence type="ECO:0000256" key="2">
    <source>
        <dbReference type="SAM" id="MobiDB-lite"/>
    </source>
</evidence>
<reference evidence="4" key="1">
    <citation type="submission" date="2012-02" db="EMBL/GenBank/DDBJ databases">
        <title>Genome sequencing of Giardia lamblia Genotypes A2 and B isolates (DH and GS) and comparative analysis with the genomes of Genotypes A1 and E (WB and Pig).</title>
        <authorList>
            <person name="Adam R."/>
            <person name="Dahlstrom E."/>
            <person name="Martens C."/>
            <person name="Bruno D."/>
            <person name="Barbian K."/>
            <person name="Porcella S.F."/>
            <person name="Nash T."/>
        </authorList>
    </citation>
    <scope>NUCLEOTIDE SEQUENCE</scope>
    <source>
        <strain evidence="4">GS</strain>
    </source>
</reference>
<sequence>VGGVGVRFNPTTTIAPATGRGPQVAGMLSTRNDKFEPKSPPTHQIPEESPYRLLFSEMIFPIMLQSNKENYIFDLKSCTYNNCEVTKPGTLRVYGAKKWTCENIYTVEASTYGMNKLDLEQSPDIIKYGGILDLRNCNFRSMLSSETMDTTSEYTQDNANSIAVGGDEPSILTVTSAPGVLPGQGDPKLGGMGDDSRIFESDWPLDNRHLTPLDYFIYGEALISTLGVMYDKNCEAYTGELEKIRADYVTWMKHAFSYLITNPKKDIVGFDMDKLSLSLKAKLKERIHIFAQFEALSNTEFDHVVSINKIIATTKVFDFLDKDGYDQPISDSDDSQPPEYEVSETELKRLDKLKTKDQRLQEKRERLELRDCVKTMVMEQMNPEKLKKLQEKGVKGKKGKKGSKKASRAASASAAKPVSLPPAKPASQAPGTSTMVSDSLMSTVGVRVQEAQSGIFGDGGHSIMSKNPRMATLPDTPDISRIAGPDETMRSINKTYDEGRGPDSEEDGQR</sequence>
<proteinExistence type="predicted"/>
<feature type="compositionally biased region" description="Basic and acidic residues" evidence="2">
    <location>
        <begin position="495"/>
        <end position="510"/>
    </location>
</feature>
<protein>
    <submittedName>
        <fullName evidence="3">Uncharacterized protein</fullName>
    </submittedName>
</protein>
<evidence type="ECO:0000313" key="3">
    <source>
        <dbReference type="EMBL" id="ESU43098.1"/>
    </source>
</evidence>
<dbReference type="VEuPathDB" id="GiardiaDB:GL50803_0010976"/>
<dbReference type="VEuPathDB" id="GiardiaDB:DHA2_10976"/>
<comment type="caution">
    <text evidence="3">The sequence shown here is derived from an EMBL/GenBank/DDBJ whole genome shotgun (WGS) entry which is preliminary data.</text>
</comment>
<dbReference type="AlphaFoldDB" id="V6TVV5"/>
<name>V6TVV5_GIAIN</name>
<dbReference type="PANTHER" id="PTHR12756">
    <property type="entry name" value="CYTOSOLIC CARBOXYPEPTIDASE"/>
    <property type="match status" value="1"/>
</dbReference>
<feature type="region of interest" description="Disordered" evidence="2">
    <location>
        <begin position="380"/>
        <end position="438"/>
    </location>
</feature>
<evidence type="ECO:0000313" key="4">
    <source>
        <dbReference type="Proteomes" id="UP000018040"/>
    </source>
</evidence>
<dbReference type="VEuPathDB" id="GiardiaDB:QR46_2022"/>
<dbReference type="PANTHER" id="PTHR12756:SF45">
    <property type="entry name" value="CYTOSOLIC CARBOXYPEPTIDASE NNA1"/>
    <property type="match status" value="1"/>
</dbReference>
<feature type="compositionally biased region" description="Low complexity" evidence="2">
    <location>
        <begin position="408"/>
        <end position="418"/>
    </location>
</feature>
<feature type="non-terminal residue" evidence="3">
    <location>
        <position position="1"/>
    </location>
</feature>
<evidence type="ECO:0000256" key="1">
    <source>
        <dbReference type="ARBA" id="ARBA00001947"/>
    </source>
</evidence>
<feature type="compositionally biased region" description="Polar residues" evidence="2">
    <location>
        <begin position="429"/>
        <end position="438"/>
    </location>
</feature>
<dbReference type="VEuPathDB" id="GiardiaDB:GL50581_2001"/>
<feature type="region of interest" description="Disordered" evidence="2">
    <location>
        <begin position="453"/>
        <end position="510"/>
    </location>
</feature>
<feature type="compositionally biased region" description="Basic and acidic residues" evidence="2">
    <location>
        <begin position="382"/>
        <end position="394"/>
    </location>
</feature>
<organism evidence="3 4">
    <name type="scientific">Giardia intestinalis</name>
    <name type="common">Giardia lamblia</name>
    <dbReference type="NCBI Taxonomy" id="5741"/>
    <lineage>
        <taxon>Eukaryota</taxon>
        <taxon>Metamonada</taxon>
        <taxon>Diplomonadida</taxon>
        <taxon>Hexamitidae</taxon>
        <taxon>Giardiinae</taxon>
        <taxon>Giardia</taxon>
    </lineage>
</organism>
<dbReference type="Proteomes" id="UP000018040">
    <property type="component" value="Unassembled WGS sequence"/>
</dbReference>
<gene>
    <name evidence="3" type="ORF">GSB_150398</name>
</gene>
<comment type="cofactor">
    <cofactor evidence="1">
        <name>Zn(2+)</name>
        <dbReference type="ChEBI" id="CHEBI:29105"/>
    </cofactor>
</comment>
<feature type="compositionally biased region" description="Basic residues" evidence="2">
    <location>
        <begin position="395"/>
        <end position="407"/>
    </location>
</feature>
<reference evidence="3 4" key="2">
    <citation type="journal article" date="2013" name="Genome Biol. Evol.">
        <title>Genome sequencing of Giardia lamblia genotypes A2 and B isolates (DH and GS) and comparative analysis with the genomes of genotypes A1 and E (WB and Pig).</title>
        <authorList>
            <person name="Adam R.D."/>
            <person name="Dahlstrom E.W."/>
            <person name="Martens C.A."/>
            <person name="Bruno D.P."/>
            <person name="Barbian K.D."/>
            <person name="Ricklefs S.M."/>
            <person name="Hernandez M.M."/>
            <person name="Narla N.P."/>
            <person name="Patel R.B."/>
            <person name="Porcella S.F."/>
            <person name="Nash T.E."/>
        </authorList>
    </citation>
    <scope>NUCLEOTIDE SEQUENCE [LARGE SCALE GENOMIC DNA]</scope>
    <source>
        <strain evidence="3 4">GS</strain>
    </source>
</reference>
<dbReference type="InterPro" id="IPR050821">
    <property type="entry name" value="Cytosolic_carboxypeptidase"/>
</dbReference>
<accession>V6TVV5</accession>